<evidence type="ECO:0000313" key="2">
    <source>
        <dbReference type="EMBL" id="MBB5352547.1"/>
    </source>
</evidence>
<gene>
    <name evidence="2" type="ORF">HNR46_002793</name>
</gene>
<dbReference type="Pfam" id="PF04264">
    <property type="entry name" value="YceI"/>
    <property type="match status" value="1"/>
</dbReference>
<dbReference type="PANTHER" id="PTHR34406">
    <property type="entry name" value="PROTEIN YCEI"/>
    <property type="match status" value="1"/>
</dbReference>
<keyword evidence="3" id="KW-1185">Reference proteome</keyword>
<dbReference type="InterPro" id="IPR007372">
    <property type="entry name" value="Lipid/polyisoprenoid-bd_YceI"/>
</dbReference>
<dbReference type="SMART" id="SM00867">
    <property type="entry name" value="YceI"/>
    <property type="match status" value="1"/>
</dbReference>
<dbReference type="Gene3D" id="2.40.128.110">
    <property type="entry name" value="Lipid/polyisoprenoid-binding, YceI-like"/>
    <property type="match status" value="1"/>
</dbReference>
<accession>A0A840V2M4</accession>
<protein>
    <submittedName>
        <fullName evidence="2">Polyisoprenoid-binding protein YceI</fullName>
    </submittedName>
</protein>
<dbReference type="Proteomes" id="UP000557717">
    <property type="component" value="Unassembled WGS sequence"/>
</dbReference>
<evidence type="ECO:0000259" key="1">
    <source>
        <dbReference type="SMART" id="SM00867"/>
    </source>
</evidence>
<dbReference type="AlphaFoldDB" id="A0A840V2M4"/>
<dbReference type="RefSeq" id="WP_184019674.1">
    <property type="nucleotide sequence ID" value="NZ_JACHFD010000013.1"/>
</dbReference>
<reference evidence="2 3" key="1">
    <citation type="submission" date="2020-08" db="EMBL/GenBank/DDBJ databases">
        <title>Genomic Encyclopedia of Type Strains, Phase IV (KMG-IV): sequencing the most valuable type-strain genomes for metagenomic binning, comparative biology and taxonomic classification.</title>
        <authorList>
            <person name="Goeker M."/>
        </authorList>
    </citation>
    <scope>NUCLEOTIDE SEQUENCE [LARGE SCALE GENOMIC DNA]</scope>
    <source>
        <strain evidence="2 3">YC6886</strain>
    </source>
</reference>
<evidence type="ECO:0000313" key="3">
    <source>
        <dbReference type="Proteomes" id="UP000557717"/>
    </source>
</evidence>
<dbReference type="InterPro" id="IPR036761">
    <property type="entry name" value="TTHA0802/YceI-like_sf"/>
</dbReference>
<feature type="domain" description="Lipid/polyisoprenoid-binding YceI-like" evidence="1">
    <location>
        <begin position="43"/>
        <end position="199"/>
    </location>
</feature>
<sequence length="200" mass="22086">MKTKKSHRSVGLNKHWIAGKAMRKSIGLALSGLLLAGAVQAAPLKIDPKRSRIQVDAKATGHAFTGTLEDYEAKVDGDVSTLLPQSFVLKWTFDDLKTGEADRDQEMLKWLGSAKPAGSFRFTKTWEKDGKHFAMGNLTIHGVSKAIAFPYTVEKDGEWVTIDGAVQLDYTDFSLPIVRSMAIMTVKPELKVRFHLVGKL</sequence>
<dbReference type="PANTHER" id="PTHR34406:SF1">
    <property type="entry name" value="PROTEIN YCEI"/>
    <property type="match status" value="1"/>
</dbReference>
<dbReference type="EMBL" id="JACHFD010000013">
    <property type="protein sequence ID" value="MBB5352547.1"/>
    <property type="molecule type" value="Genomic_DNA"/>
</dbReference>
<organism evidence="2 3">
    <name type="scientific">Haloferula luteola</name>
    <dbReference type="NCBI Taxonomy" id="595692"/>
    <lineage>
        <taxon>Bacteria</taxon>
        <taxon>Pseudomonadati</taxon>
        <taxon>Verrucomicrobiota</taxon>
        <taxon>Verrucomicrobiia</taxon>
        <taxon>Verrucomicrobiales</taxon>
        <taxon>Verrucomicrobiaceae</taxon>
        <taxon>Haloferula</taxon>
    </lineage>
</organism>
<name>A0A840V2M4_9BACT</name>
<comment type="caution">
    <text evidence="2">The sequence shown here is derived from an EMBL/GenBank/DDBJ whole genome shotgun (WGS) entry which is preliminary data.</text>
</comment>
<dbReference type="SUPFAM" id="SSF101874">
    <property type="entry name" value="YceI-like"/>
    <property type="match status" value="1"/>
</dbReference>
<proteinExistence type="predicted"/>